<evidence type="ECO:0000259" key="3">
    <source>
        <dbReference type="Pfam" id="PF08486"/>
    </source>
</evidence>
<dbReference type="Gene3D" id="6.10.250.3150">
    <property type="match status" value="1"/>
</dbReference>
<dbReference type="InterPro" id="IPR013486">
    <property type="entry name" value="SpoIID/LytB"/>
</dbReference>
<keyword evidence="1" id="KW-0175">Coiled coil</keyword>
<feature type="coiled-coil region" evidence="1">
    <location>
        <begin position="164"/>
        <end position="237"/>
    </location>
</feature>
<feature type="coiled-coil region" evidence="1">
    <location>
        <begin position="22"/>
        <end position="115"/>
    </location>
</feature>
<evidence type="ECO:0000256" key="1">
    <source>
        <dbReference type="SAM" id="Coils"/>
    </source>
</evidence>
<organism evidence="4 5">
    <name type="scientific">candidate division WWE3 bacterium CG_4_10_14_0_2_um_filter_41_14</name>
    <dbReference type="NCBI Taxonomy" id="1975072"/>
    <lineage>
        <taxon>Bacteria</taxon>
        <taxon>Katanobacteria</taxon>
    </lineage>
</organism>
<evidence type="ECO:0000313" key="5">
    <source>
        <dbReference type="Proteomes" id="UP000228920"/>
    </source>
</evidence>
<feature type="domain" description="Sporulation stage II protein D amidase enhancer LytB N-terminal" evidence="3">
    <location>
        <begin position="342"/>
        <end position="423"/>
    </location>
</feature>
<evidence type="ECO:0000313" key="4">
    <source>
        <dbReference type="EMBL" id="PIZ45111.1"/>
    </source>
</evidence>
<dbReference type="InterPro" id="IPR013693">
    <property type="entry name" value="SpoIID/LytB_N"/>
</dbReference>
<comment type="caution">
    <text evidence="4">The sequence shown here is derived from an EMBL/GenBank/DDBJ whole genome shotgun (WGS) entry which is preliminary data.</text>
</comment>
<accession>A0A2M7TGC4</accession>
<dbReference type="AlphaFoldDB" id="A0A2M7TGC4"/>
<feature type="signal peptide" evidence="2">
    <location>
        <begin position="1"/>
        <end position="22"/>
    </location>
</feature>
<protein>
    <recommendedName>
        <fullName evidence="3">Sporulation stage II protein D amidase enhancer LytB N-terminal domain-containing protein</fullName>
    </recommendedName>
</protein>
<dbReference type="PANTHER" id="PTHR43941">
    <property type="entry name" value="STRUCTURAL MAINTENANCE OF CHROMOSOMES PROTEIN 2"/>
    <property type="match status" value="1"/>
</dbReference>
<evidence type="ECO:0000256" key="2">
    <source>
        <dbReference type="SAM" id="SignalP"/>
    </source>
</evidence>
<name>A0A2M7TGC4_UNCKA</name>
<sequence>MKKILAVCFVVMISFAWQTVGADDLTDLEQQLNQTTQQLENAQNEKEKTQSELARLASLKSNYEASLNDLQNNYSTTNSQLSVTKKALTTKAEQLTQTEQDILKIELTISKQQNNLRESVRTMYMISAATISPLIFRNIETNETQSLVYKQAILTRTKDELVGLSEQQQTATEIKNLLVKIKAELETEISDLTTRQKSLVSTISQTQNSLTSAQSQLQNLSQSLAGIDQQISSLTTQQQQILAAKAAAALASTTVGNTELNPALIEQSPPKDGTVYFSFWTYGYPHRVGMNQYGAFGRAQAGQSVAEILRTYYAGTTLETITTPNSITITTAQGDSSIAFEEDYLLGIGEMPSCWGSPDRGGLEALKAQAIAARTYALAYTNNGAQPICTTQACQVYVGSSKVAGACGQYWKQAVEETKGQVILLNGSPITAYYASTAGGFTLNAQEVWGGYRSYTQRVVDTDAQGNAYDGPAHGDSPWYHKAWGNKPWLSVDEVTDLINTALLPTSYDSQINVLTAAEVVAQLNENELTSVTDLTALEILDENDNPGANTAQTKTVRVYFDNGKTINVAASRFKFVFNLRSPGTDAIWTTRFDVVTAAQM</sequence>
<dbReference type="GO" id="GO:0030435">
    <property type="term" value="P:sporulation resulting in formation of a cellular spore"/>
    <property type="evidence" value="ECO:0007669"/>
    <property type="project" value="InterPro"/>
</dbReference>
<gene>
    <name evidence="4" type="ORF">COY32_05585</name>
</gene>
<dbReference type="NCBIfam" id="TIGR02669">
    <property type="entry name" value="SpoIID_LytB"/>
    <property type="match status" value="1"/>
</dbReference>
<keyword evidence="2" id="KW-0732">Signal</keyword>
<reference evidence="5" key="1">
    <citation type="submission" date="2017-09" db="EMBL/GenBank/DDBJ databases">
        <title>Depth-based differentiation of microbial function through sediment-hosted aquifers and enrichment of novel symbionts in the deep terrestrial subsurface.</title>
        <authorList>
            <person name="Probst A.J."/>
            <person name="Ladd B."/>
            <person name="Jarett J.K."/>
            <person name="Geller-Mcgrath D.E."/>
            <person name="Sieber C.M.K."/>
            <person name="Emerson J.B."/>
            <person name="Anantharaman K."/>
            <person name="Thomas B.C."/>
            <person name="Malmstrom R."/>
            <person name="Stieglmeier M."/>
            <person name="Klingl A."/>
            <person name="Woyke T."/>
            <person name="Ryan C.M."/>
            <person name="Banfield J.F."/>
        </authorList>
    </citation>
    <scope>NUCLEOTIDE SEQUENCE [LARGE SCALE GENOMIC DNA]</scope>
</reference>
<dbReference type="EMBL" id="PFNL01000148">
    <property type="protein sequence ID" value="PIZ45111.1"/>
    <property type="molecule type" value="Genomic_DNA"/>
</dbReference>
<feature type="chain" id="PRO_5014708372" description="Sporulation stage II protein D amidase enhancer LytB N-terminal domain-containing protein" evidence="2">
    <location>
        <begin position="23"/>
        <end position="601"/>
    </location>
</feature>
<dbReference type="Pfam" id="PF08486">
    <property type="entry name" value="SpoIID"/>
    <property type="match status" value="1"/>
</dbReference>
<dbReference type="Proteomes" id="UP000228920">
    <property type="component" value="Unassembled WGS sequence"/>
</dbReference>
<proteinExistence type="predicted"/>